<evidence type="ECO:0000313" key="13">
    <source>
        <dbReference type="Ensembl" id="ENSDCDP00010003513.1"/>
    </source>
</evidence>
<evidence type="ECO:0000256" key="9">
    <source>
        <dbReference type="ARBA" id="ARBA00034920"/>
    </source>
</evidence>
<evidence type="ECO:0000256" key="10">
    <source>
        <dbReference type="ARBA" id="ARBA00048778"/>
    </source>
</evidence>
<evidence type="ECO:0000256" key="6">
    <source>
        <dbReference type="ARBA" id="ARBA00022840"/>
    </source>
</evidence>
<dbReference type="InterPro" id="IPR003593">
    <property type="entry name" value="AAA+_ATPase"/>
</dbReference>
<comment type="subcellular location">
    <subcellularLocation>
        <location evidence="1">Membrane</location>
    </subcellularLocation>
</comment>
<dbReference type="FunFam" id="3.40.50.300:FF:000109">
    <property type="entry name" value="Peroxisomal biogenesis factor 6"/>
    <property type="match status" value="1"/>
</dbReference>
<feature type="domain" description="AAA+ ATPase" evidence="12">
    <location>
        <begin position="849"/>
        <end position="987"/>
    </location>
</feature>
<evidence type="ECO:0000259" key="12">
    <source>
        <dbReference type="SMART" id="SM00382"/>
    </source>
</evidence>
<dbReference type="GO" id="GO:0005778">
    <property type="term" value="C:peroxisomal membrane"/>
    <property type="evidence" value="ECO:0007669"/>
    <property type="project" value="TreeGrafter"/>
</dbReference>
<accession>A0AAY4A2J3</accession>
<organism evidence="13 14">
    <name type="scientific">Denticeps clupeoides</name>
    <name type="common">denticle herring</name>
    <dbReference type="NCBI Taxonomy" id="299321"/>
    <lineage>
        <taxon>Eukaryota</taxon>
        <taxon>Metazoa</taxon>
        <taxon>Chordata</taxon>
        <taxon>Craniata</taxon>
        <taxon>Vertebrata</taxon>
        <taxon>Euteleostomi</taxon>
        <taxon>Actinopterygii</taxon>
        <taxon>Neopterygii</taxon>
        <taxon>Teleostei</taxon>
        <taxon>Clupei</taxon>
        <taxon>Clupeiformes</taxon>
        <taxon>Denticipitoidei</taxon>
        <taxon>Denticipitidae</taxon>
        <taxon>Denticeps</taxon>
    </lineage>
</organism>
<feature type="domain" description="AAA+ ATPase" evidence="12">
    <location>
        <begin position="580"/>
        <end position="710"/>
    </location>
</feature>
<evidence type="ECO:0000256" key="5">
    <source>
        <dbReference type="ARBA" id="ARBA00022801"/>
    </source>
</evidence>
<feature type="compositionally biased region" description="Low complexity" evidence="11">
    <location>
        <begin position="7"/>
        <end position="20"/>
    </location>
</feature>
<dbReference type="InterPro" id="IPR003960">
    <property type="entry name" value="ATPase_AAA_CS"/>
</dbReference>
<reference evidence="13" key="2">
    <citation type="submission" date="2025-08" db="UniProtKB">
        <authorList>
            <consortium name="Ensembl"/>
        </authorList>
    </citation>
    <scope>IDENTIFICATION</scope>
</reference>
<dbReference type="PANTHER" id="PTHR23077">
    <property type="entry name" value="AAA-FAMILY ATPASE"/>
    <property type="match status" value="1"/>
</dbReference>
<dbReference type="GO" id="GO:0005524">
    <property type="term" value="F:ATP binding"/>
    <property type="evidence" value="ECO:0007669"/>
    <property type="project" value="UniProtKB-KW"/>
</dbReference>
<keyword evidence="4" id="KW-0547">Nucleotide-binding</keyword>
<dbReference type="Pfam" id="PF00004">
    <property type="entry name" value="AAA"/>
    <property type="match status" value="2"/>
</dbReference>
<evidence type="ECO:0000256" key="8">
    <source>
        <dbReference type="ARBA" id="ARBA00034811"/>
    </source>
</evidence>
<dbReference type="InterPro" id="IPR050168">
    <property type="entry name" value="AAA_ATPase_domain"/>
</dbReference>
<feature type="region of interest" description="Disordered" evidence="11">
    <location>
        <begin position="1"/>
        <end position="32"/>
    </location>
</feature>
<dbReference type="FunFam" id="1.10.8.60:FF:000039">
    <property type="entry name" value="peroxisome biogenesis factor 6"/>
    <property type="match status" value="1"/>
</dbReference>
<name>A0AAY4A2J3_9TELE</name>
<dbReference type="Ensembl" id="ENSDCDT00010003650.1">
    <property type="protein sequence ID" value="ENSDCDP00010003513.1"/>
    <property type="gene ID" value="ENSDCDG00010001588.1"/>
</dbReference>
<keyword evidence="14" id="KW-1185">Reference proteome</keyword>
<dbReference type="InterPro" id="IPR057604">
    <property type="entry name" value="DPBB_PEX6"/>
</dbReference>
<dbReference type="InterPro" id="IPR003959">
    <property type="entry name" value="ATPase_AAA_core"/>
</dbReference>
<dbReference type="GO" id="GO:0016887">
    <property type="term" value="F:ATP hydrolysis activity"/>
    <property type="evidence" value="ECO:0007669"/>
    <property type="project" value="InterPro"/>
</dbReference>
<comment type="catalytic activity">
    <reaction evidence="10">
        <text>ATP + H2O = ADP + phosphate + H(+)</text>
        <dbReference type="Rhea" id="RHEA:13065"/>
        <dbReference type="ChEBI" id="CHEBI:15377"/>
        <dbReference type="ChEBI" id="CHEBI:15378"/>
        <dbReference type="ChEBI" id="CHEBI:30616"/>
        <dbReference type="ChEBI" id="CHEBI:43474"/>
        <dbReference type="ChEBI" id="CHEBI:456216"/>
    </reaction>
    <physiologicalReaction direction="left-to-right" evidence="10">
        <dbReference type="Rhea" id="RHEA:13066"/>
    </physiologicalReaction>
</comment>
<dbReference type="Pfam" id="PF25395">
    <property type="entry name" value="DPBB_PEX6"/>
    <property type="match status" value="1"/>
</dbReference>
<reference evidence="13 14" key="1">
    <citation type="submission" date="2020-06" db="EMBL/GenBank/DDBJ databases">
        <authorList>
            <consortium name="Wellcome Sanger Institute Data Sharing"/>
        </authorList>
    </citation>
    <scope>NUCLEOTIDE SEQUENCE [LARGE SCALE GENOMIC DNA]</scope>
</reference>
<keyword evidence="5" id="KW-0378">Hydrolase</keyword>
<dbReference type="GeneTree" id="ENSGT00550000074953"/>
<dbReference type="Gene3D" id="3.40.50.300">
    <property type="entry name" value="P-loop containing nucleotide triphosphate hydrolases"/>
    <property type="match status" value="2"/>
</dbReference>
<proteinExistence type="inferred from homology"/>
<dbReference type="SMART" id="SM00382">
    <property type="entry name" value="AAA"/>
    <property type="match status" value="2"/>
</dbReference>
<evidence type="ECO:0000256" key="4">
    <source>
        <dbReference type="ARBA" id="ARBA00022741"/>
    </source>
</evidence>
<keyword evidence="7" id="KW-0472">Membrane</keyword>
<dbReference type="SUPFAM" id="SSF52540">
    <property type="entry name" value="P-loop containing nucleoside triphosphate hydrolases"/>
    <property type="match status" value="2"/>
</dbReference>
<reference evidence="13" key="3">
    <citation type="submission" date="2025-09" db="UniProtKB">
        <authorList>
            <consortium name="Ensembl"/>
        </authorList>
    </citation>
    <scope>IDENTIFICATION</scope>
</reference>
<dbReference type="Gene3D" id="1.10.8.60">
    <property type="match status" value="2"/>
</dbReference>
<dbReference type="FunFam" id="3.40.50.300:FF:000988">
    <property type="entry name" value="peroxisome biogenesis factor 6"/>
    <property type="match status" value="1"/>
</dbReference>
<keyword evidence="6" id="KW-0067">ATP-binding</keyword>
<evidence type="ECO:0000313" key="14">
    <source>
        <dbReference type="Proteomes" id="UP000694580"/>
    </source>
</evidence>
<comment type="similarity">
    <text evidence="2">Belongs to the AAA ATPase family.</text>
</comment>
<dbReference type="InterPro" id="IPR057605">
    <property type="entry name" value="PEX6_N"/>
</dbReference>
<evidence type="ECO:0000256" key="2">
    <source>
        <dbReference type="ARBA" id="ARBA00006914"/>
    </source>
</evidence>
<evidence type="ECO:0000256" key="3">
    <source>
        <dbReference type="ARBA" id="ARBA00022593"/>
    </source>
</evidence>
<dbReference type="PANTHER" id="PTHR23077:SF9">
    <property type="entry name" value="PEROXISOMAL ATPASE PEX6"/>
    <property type="match status" value="1"/>
</dbReference>
<dbReference type="AlphaFoldDB" id="A0AAY4A2J3"/>
<gene>
    <name evidence="13" type="primary">PEX6</name>
</gene>
<evidence type="ECO:0000256" key="11">
    <source>
        <dbReference type="SAM" id="MobiDB-lite"/>
    </source>
</evidence>
<dbReference type="PROSITE" id="PS00674">
    <property type="entry name" value="AAA"/>
    <property type="match status" value="1"/>
</dbReference>
<protein>
    <recommendedName>
        <fullName evidence="8">Peroxisomal ATPase PEX6</fullName>
    </recommendedName>
    <alternativeName>
        <fullName evidence="9">Peroxin-6</fullName>
    </alternativeName>
</protein>
<dbReference type="InterPro" id="IPR027417">
    <property type="entry name" value="P-loop_NTPase"/>
</dbReference>
<dbReference type="GO" id="GO:0016558">
    <property type="term" value="P:protein import into peroxisome matrix"/>
    <property type="evidence" value="ECO:0007669"/>
    <property type="project" value="TreeGrafter"/>
</dbReference>
<dbReference type="GO" id="GO:0005829">
    <property type="term" value="C:cytosol"/>
    <property type="evidence" value="ECO:0007669"/>
    <property type="project" value="TreeGrafter"/>
</dbReference>
<keyword evidence="3" id="KW-0962">Peroxisome biogenesis</keyword>
<evidence type="ECO:0000256" key="1">
    <source>
        <dbReference type="ARBA" id="ARBA00004370"/>
    </source>
</evidence>
<sequence>MLNLHQTVAAVSSKPASPAVSTPPPKKKTLPSSMAAEVELRCLDPFPCELHPLQVLGSKPHFDRVFPGCADSVPALVLSPVRHQCVSRIMLSVHLTTEEETPTLNSSSGGALPIFTSKAFLRHHGLHHGTRMAARPVAPVGLSRVVLGARSRQSFRWAASDSFSGALLPLAARNTLLLRQGEPLLVPPQQLADLVVLECGPVTQGVVTVHTSVLVTCCGDLGQNLGEVEQLSSSCMVVSDFAHYAHSLSVGSSLLHSKLMFNSEFTTFMEALECKIDVRVVDVVNLHRKGGIMFRQGQEAALDFDSCLFVEKNLLRKIGLFNGEWVHVSALTSHADRFLANCDQRQSPEQGAKGAAIGRRNKHLMLVVVVDLPDKDFHDQVGMISPVLWFNLSNGDPVPVGNMAIKIKRWSKPLAESDFHKSESFPRSASPPFTKELHVEVVRSPEYSCHGPFDRILFDYFTLPRLVQKGAVFGVPTARHPEFLRSVSEEITSWPVLYFKVKKVLEGTEEEEDLGVYLADTVHTSLYMEGSTNTLAPWSSSDEDDSFWRSLSPCGLCSTVEHLVTIIQPHLKERCCTFRRSCTVLLSGPSGSGKVTAVRSACRRLHLHVTMTDCVTLCADTAATCEVKMKSAFSRAELYQPCVLLLRNLQVLGHLRDGTCVDSRVAAALCQLIRKTSNSIIVIATVNTPEDLSADVVAAFVHQVAIENPTEEQRRLLMAALSEGKPLGKDVNLDKIAKHTAGFHLADFNALLTQAGRSAQGRILKTCFPDGASLRQEEDLCFSGVTIVGDDFSSALKFLQDAHSHTIGAPKIPLVSWEDVGGLQQVKREILDTIQLPLEQSELVSLGLRRSGLLLYGPPGTGKTLLAKAVATECSMTFLSVKGPELINMYVGKSEENIREVFSKARSAAPCIIFFDELDSLAPNRGHSGDSGGLMDRVVSQLLAELDGLHSTGDVFVIGATNRPDLLDQSLLRPGRFEKLVYVGVNEDKLSQMQVLKAITRKFRLDPGVDLDKVIEHCPSQITGADIYALCSDAMMAAIKRKILRINEGVEVEDGNLLLCVEDFEEALQGLQPSVSEQELLKIQCRSGAMKLKMESSTV</sequence>
<dbReference type="Pfam" id="PF25394">
    <property type="entry name" value="PEX6_vert_N"/>
    <property type="match status" value="1"/>
</dbReference>
<evidence type="ECO:0000256" key="7">
    <source>
        <dbReference type="ARBA" id="ARBA00023136"/>
    </source>
</evidence>
<dbReference type="Proteomes" id="UP000694580">
    <property type="component" value="Chromosome 3"/>
</dbReference>